<dbReference type="GO" id="GO:0016788">
    <property type="term" value="F:hydrolase activity, acting on ester bonds"/>
    <property type="evidence" value="ECO:0007669"/>
    <property type="project" value="InterPro"/>
</dbReference>
<dbReference type="AlphaFoldDB" id="A0A6M1L6E8"/>
<keyword evidence="2" id="KW-1185">Reference proteome</keyword>
<evidence type="ECO:0000313" key="1">
    <source>
        <dbReference type="EMBL" id="NGM14204.1"/>
    </source>
</evidence>
<dbReference type="InterPro" id="IPR053138">
    <property type="entry name" value="N-alpha-Ac-DABA_deacetylase"/>
</dbReference>
<protein>
    <submittedName>
        <fullName evidence="1">Succinylglutamate desuccinylase/aspartoacylase family protein</fullName>
    </submittedName>
</protein>
<evidence type="ECO:0000313" key="2">
    <source>
        <dbReference type="Proteomes" id="UP000478148"/>
    </source>
</evidence>
<comment type="caution">
    <text evidence="1">The sequence shown here is derived from an EMBL/GenBank/DDBJ whole genome shotgun (WGS) entry which is preliminary data.</text>
</comment>
<dbReference type="GO" id="GO:0046872">
    <property type="term" value="F:metal ion binding"/>
    <property type="evidence" value="ECO:0007669"/>
    <property type="project" value="UniProtKB-KW"/>
</dbReference>
<proteinExistence type="predicted"/>
<dbReference type="RefSeq" id="WP_164448099.1">
    <property type="nucleotide sequence ID" value="NZ_SAIY01000005.1"/>
</dbReference>
<dbReference type="PANTHER" id="PTHR37326">
    <property type="entry name" value="BLL3975 PROTEIN"/>
    <property type="match status" value="1"/>
</dbReference>
<sequence>MTTRPFSDIDDRLDIPFFDYGPEVGQGSRSVYLQGQLHANESASMIVLHALRRKLEGEPSSIPIRIVPNSNPIGWSRYLETGEGRTSADGMNWNRIFGHPGREPKTIDEVLAHRLWRLSQDRDVIIDVHTPEFGWAHVYASCPATRLRTFDDIPHVFYGAPSAGPFDECHLRKAVGQAPLASVTLELPSHEIPNDSYVDYWSDRLLTEVEAWCKAGASEVGPISSGQMTDLVPRTSGASIIMCEPGSIVERGKPILVVQGRAGDTEILTAPSTCIPVCFRRKTLVAAGYWAVRVIDLEKSP</sequence>
<organism evidence="1 2">
    <name type="scientific">Verrucosispora sioxanthis</name>
    <dbReference type="NCBI Taxonomy" id="2499994"/>
    <lineage>
        <taxon>Bacteria</taxon>
        <taxon>Bacillati</taxon>
        <taxon>Actinomycetota</taxon>
        <taxon>Actinomycetes</taxon>
        <taxon>Micromonosporales</taxon>
        <taxon>Micromonosporaceae</taxon>
        <taxon>Micromonospora</taxon>
    </lineage>
</organism>
<dbReference type="SUPFAM" id="SSF53187">
    <property type="entry name" value="Zn-dependent exopeptidases"/>
    <property type="match status" value="1"/>
</dbReference>
<dbReference type="PANTHER" id="PTHR37326:SF1">
    <property type="entry name" value="BLL3975 PROTEIN"/>
    <property type="match status" value="1"/>
</dbReference>
<gene>
    <name evidence="1" type="ORF">ENC19_16760</name>
</gene>
<accession>A0A6M1L6E8</accession>
<reference evidence="1 2" key="1">
    <citation type="submission" date="2020-02" db="EMBL/GenBank/DDBJ databases">
        <title>Draft Genome Sequence of Verrucosispora sp. Strain CWR15, Isolated from Gulf of Mexico Sponge.</title>
        <authorList>
            <person name="Kennedy S.J."/>
            <person name="Cella E."/>
            <person name="Azarian T."/>
            <person name="Baker B.J."/>
            <person name="Shaw L.N."/>
        </authorList>
    </citation>
    <scope>NUCLEOTIDE SEQUENCE [LARGE SCALE GENOMIC DNA]</scope>
    <source>
        <strain evidence="1 2">CWR15</strain>
    </source>
</reference>
<name>A0A6M1L6E8_9ACTN</name>
<dbReference type="Gene3D" id="3.40.630.10">
    <property type="entry name" value="Zn peptidases"/>
    <property type="match status" value="2"/>
</dbReference>
<dbReference type="EMBL" id="SAIY01000005">
    <property type="protein sequence ID" value="NGM14204.1"/>
    <property type="molecule type" value="Genomic_DNA"/>
</dbReference>
<dbReference type="Proteomes" id="UP000478148">
    <property type="component" value="Unassembled WGS sequence"/>
</dbReference>